<gene>
    <name evidence="3" type="ORF">CALVIDRAFT_118147</name>
</gene>
<keyword evidence="1" id="KW-0175">Coiled coil</keyword>
<dbReference type="Gene3D" id="3.80.10.10">
    <property type="entry name" value="Ribonuclease Inhibitor"/>
    <property type="match status" value="1"/>
</dbReference>
<keyword evidence="4" id="KW-1185">Reference proteome</keyword>
<feature type="coiled-coil region" evidence="1">
    <location>
        <begin position="34"/>
        <end position="75"/>
    </location>
</feature>
<sequence>MPSAAEQSEQSKRQRLLYQRLALETAQSALSLQSEELNSQCASWTSDISRLRNEVEKLREQKDRATRLRNDAETQLGVLSKVLQGVLDELEVLDKGGLPMKNFPPDILRMIFLEAAAGDSRFRWVAMGVCRDWRSIAQLTPSLWSRLQIKFAHHNNAMLKVAREALSFGGQYPLQLHLLFCLPPVPPRRSRDASPRRNPPRGWSDIESSDHDSDRDSDIEDWDEDGWRHVAGRAVDNWNRTPNYEFAWDYVDMIAPHLPRCKSLFWQVSAISGDWWTWEACWIARRLDTIVLEHLKTMRIDLLSITLRTGGHHEQAVHKLCRAAPNLTRLSMRNVPWNRLSTTTLHSLDLTDCKARLEDLLASLDEQNDLRILKLYCTQTSVSLPPGSVITDERWQSEPSRAPRIVKLPALTYLFYQSDRVFEEESETLLSRLSCPRLQRAIIKGDVWGQTLSDMVTFLLRSPLLEELGLTLMSSDLLRPVFQSLPSVREFVGMDSRTLGWGSIPGYQEFFSAALVPGALPSLQWLSLLDFCPLDMLIPWINDRNASGIGTPLKYFSTFPEHLYNDSPHSPDDGVSWREQLQELSVEVKPVGWIDDVYWPYGKKDWA</sequence>
<feature type="region of interest" description="Disordered" evidence="2">
    <location>
        <begin position="188"/>
        <end position="218"/>
    </location>
</feature>
<dbReference type="STRING" id="1330018.A0A167M9D7"/>
<evidence type="ECO:0000256" key="2">
    <source>
        <dbReference type="SAM" id="MobiDB-lite"/>
    </source>
</evidence>
<evidence type="ECO:0000256" key="1">
    <source>
        <dbReference type="SAM" id="Coils"/>
    </source>
</evidence>
<dbReference type="EMBL" id="KV417284">
    <property type="protein sequence ID" value="KZO96478.1"/>
    <property type="molecule type" value="Genomic_DNA"/>
</dbReference>
<name>A0A167M9D7_CALVF</name>
<evidence type="ECO:0000313" key="3">
    <source>
        <dbReference type="EMBL" id="KZO96478.1"/>
    </source>
</evidence>
<dbReference type="AlphaFoldDB" id="A0A167M9D7"/>
<dbReference type="InterPro" id="IPR032675">
    <property type="entry name" value="LRR_dom_sf"/>
</dbReference>
<dbReference type="OrthoDB" id="3365698at2759"/>
<reference evidence="3 4" key="1">
    <citation type="journal article" date="2016" name="Mol. Biol. Evol.">
        <title>Comparative Genomics of Early-Diverging Mushroom-Forming Fungi Provides Insights into the Origins of Lignocellulose Decay Capabilities.</title>
        <authorList>
            <person name="Nagy L.G."/>
            <person name="Riley R."/>
            <person name="Tritt A."/>
            <person name="Adam C."/>
            <person name="Daum C."/>
            <person name="Floudas D."/>
            <person name="Sun H."/>
            <person name="Yadav J.S."/>
            <person name="Pangilinan J."/>
            <person name="Larsson K.H."/>
            <person name="Matsuura K."/>
            <person name="Barry K."/>
            <person name="Labutti K."/>
            <person name="Kuo R."/>
            <person name="Ohm R.A."/>
            <person name="Bhattacharya S.S."/>
            <person name="Shirouzu T."/>
            <person name="Yoshinaga Y."/>
            <person name="Martin F.M."/>
            <person name="Grigoriev I.V."/>
            <person name="Hibbett D.S."/>
        </authorList>
    </citation>
    <scope>NUCLEOTIDE SEQUENCE [LARGE SCALE GENOMIC DNA]</scope>
    <source>
        <strain evidence="3 4">TUFC12733</strain>
    </source>
</reference>
<accession>A0A167M9D7</accession>
<dbReference type="Proteomes" id="UP000076738">
    <property type="component" value="Unassembled WGS sequence"/>
</dbReference>
<dbReference type="Gene3D" id="1.20.1280.50">
    <property type="match status" value="1"/>
</dbReference>
<organism evidence="3 4">
    <name type="scientific">Calocera viscosa (strain TUFC12733)</name>
    <dbReference type="NCBI Taxonomy" id="1330018"/>
    <lineage>
        <taxon>Eukaryota</taxon>
        <taxon>Fungi</taxon>
        <taxon>Dikarya</taxon>
        <taxon>Basidiomycota</taxon>
        <taxon>Agaricomycotina</taxon>
        <taxon>Dacrymycetes</taxon>
        <taxon>Dacrymycetales</taxon>
        <taxon>Dacrymycetaceae</taxon>
        <taxon>Calocera</taxon>
    </lineage>
</organism>
<protein>
    <submittedName>
        <fullName evidence="3">Uncharacterized protein</fullName>
    </submittedName>
</protein>
<proteinExistence type="predicted"/>
<evidence type="ECO:0000313" key="4">
    <source>
        <dbReference type="Proteomes" id="UP000076738"/>
    </source>
</evidence>